<reference evidence="2" key="1">
    <citation type="submission" date="2021-01" db="EMBL/GenBank/DDBJ databases">
        <title>Whole genome shotgun sequence of Rhizocola hellebori NBRC 109834.</title>
        <authorList>
            <person name="Komaki H."/>
            <person name="Tamura T."/>
        </authorList>
    </citation>
    <scope>NUCLEOTIDE SEQUENCE</scope>
    <source>
        <strain evidence="2">NBRC 109834</strain>
    </source>
</reference>
<dbReference type="InterPro" id="IPR040794">
    <property type="entry name" value="CE2_N"/>
</dbReference>
<dbReference type="SUPFAM" id="SSF52266">
    <property type="entry name" value="SGNH hydrolase"/>
    <property type="match status" value="1"/>
</dbReference>
<dbReference type="InterPro" id="IPR037461">
    <property type="entry name" value="CtCE2-like_dom"/>
</dbReference>
<dbReference type="Gene3D" id="3.40.50.1110">
    <property type="entry name" value="SGNH hydrolase"/>
    <property type="match status" value="1"/>
</dbReference>
<dbReference type="RefSeq" id="WP_203906092.1">
    <property type="nucleotide sequence ID" value="NZ_BONY01000001.1"/>
</dbReference>
<dbReference type="InterPro" id="IPR036514">
    <property type="entry name" value="SGNH_hydro_sf"/>
</dbReference>
<protein>
    <recommendedName>
        <fullName evidence="1">CBM6 domain-containing protein</fullName>
    </recommendedName>
</protein>
<dbReference type="InterPro" id="IPR013830">
    <property type="entry name" value="SGNH_hydro"/>
</dbReference>
<evidence type="ECO:0000313" key="3">
    <source>
        <dbReference type="Proteomes" id="UP000612899"/>
    </source>
</evidence>
<dbReference type="PANTHER" id="PTHR37834">
    <property type="entry name" value="GDSL-LIKE LIPASE/ACYLHYDROLASE DOMAIN PROTEIN (AFU_ORTHOLOGUE AFUA_2G00620)"/>
    <property type="match status" value="1"/>
</dbReference>
<evidence type="ECO:0000259" key="1">
    <source>
        <dbReference type="PROSITE" id="PS51175"/>
    </source>
</evidence>
<dbReference type="AlphaFoldDB" id="A0A8J3Q1P0"/>
<dbReference type="CDD" id="cd01831">
    <property type="entry name" value="Endoglucanase_E_like"/>
    <property type="match status" value="1"/>
</dbReference>
<evidence type="ECO:0000313" key="2">
    <source>
        <dbReference type="EMBL" id="GIH02163.1"/>
    </source>
</evidence>
<dbReference type="InterPro" id="IPR005084">
    <property type="entry name" value="CBM6"/>
</dbReference>
<dbReference type="Pfam" id="PF13472">
    <property type="entry name" value="Lipase_GDSL_2"/>
    <property type="match status" value="1"/>
</dbReference>
<dbReference type="GO" id="GO:0030246">
    <property type="term" value="F:carbohydrate binding"/>
    <property type="evidence" value="ECO:0007669"/>
    <property type="project" value="InterPro"/>
</dbReference>
<dbReference type="PROSITE" id="PS51175">
    <property type="entry name" value="CBM6"/>
    <property type="match status" value="1"/>
</dbReference>
<feature type="domain" description="CBM6" evidence="1">
    <location>
        <begin position="324"/>
        <end position="446"/>
    </location>
</feature>
<dbReference type="SUPFAM" id="SSF49785">
    <property type="entry name" value="Galactose-binding domain-like"/>
    <property type="match status" value="1"/>
</dbReference>
<comment type="caution">
    <text evidence="2">The sequence shown here is derived from an EMBL/GenBank/DDBJ whole genome shotgun (WGS) entry which is preliminary data.</text>
</comment>
<gene>
    <name evidence="2" type="ORF">Rhe02_02300</name>
</gene>
<keyword evidence="3" id="KW-1185">Reference proteome</keyword>
<sequence>MLTPASPAAAAPGDGSPGDTNISYLGRWDKTSSTFYASNWAGAYLRTGFTGTTVRIRQRNSVEFWASIDNRPFVKFTGVSGTVNLTPTPLAAGNHTLVVNYRQRAGSYNGDAVFGGLVLDAGATTLALPVRPKVLEFVGDSITAGTLSSNLALTDYGWLTGERLGTEHTQIAIGGACLVAAADGCWGMEQRYFKIDAASSANWDFSRYQANVVVINLGTNDVGHSVTGAQFQSSYTAFLRNIRARYPVATILALKTFRGRYITETQNAVTAVNNAGDRNVFFVNTDGWLTADGLADAVHPNDLGHQQITNRLAPIIAGYLSPSGRYEAEAATCDGTIDSNHTGFSGSGFCNGTNAIGAAVQFSASVASAGSTTIAVRFANATAAVRPADLIVNGVRVQAVSFEATATWTAWTTKTLTIQVNAGVNTIRFSPTTAGGLPNIDYLDVTPR</sequence>
<dbReference type="InterPro" id="IPR008979">
    <property type="entry name" value="Galactose-bd-like_sf"/>
</dbReference>
<organism evidence="2 3">
    <name type="scientific">Rhizocola hellebori</name>
    <dbReference type="NCBI Taxonomy" id="1392758"/>
    <lineage>
        <taxon>Bacteria</taxon>
        <taxon>Bacillati</taxon>
        <taxon>Actinomycetota</taxon>
        <taxon>Actinomycetes</taxon>
        <taxon>Micromonosporales</taxon>
        <taxon>Micromonosporaceae</taxon>
        <taxon>Rhizocola</taxon>
    </lineage>
</organism>
<accession>A0A8J3Q1P0</accession>
<dbReference type="GO" id="GO:0052689">
    <property type="term" value="F:carboxylic ester hydrolase activity"/>
    <property type="evidence" value="ECO:0007669"/>
    <property type="project" value="InterPro"/>
</dbReference>
<dbReference type="Pfam" id="PF17996">
    <property type="entry name" value="CE2_N"/>
    <property type="match status" value="1"/>
</dbReference>
<dbReference type="PANTHER" id="PTHR37834:SF2">
    <property type="entry name" value="ESTERASE, SGNH HYDROLASE-TYPE"/>
    <property type="match status" value="1"/>
</dbReference>
<dbReference type="InterPro" id="IPR052762">
    <property type="entry name" value="PCW_deacetylase/CE"/>
</dbReference>
<dbReference type="Gene3D" id="2.60.120.260">
    <property type="entry name" value="Galactose-binding domain-like"/>
    <property type="match status" value="2"/>
</dbReference>
<dbReference type="Pfam" id="PF16990">
    <property type="entry name" value="CBM_35"/>
    <property type="match status" value="1"/>
</dbReference>
<proteinExistence type="predicted"/>
<name>A0A8J3Q1P0_9ACTN</name>
<dbReference type="Proteomes" id="UP000612899">
    <property type="component" value="Unassembled WGS sequence"/>
</dbReference>
<dbReference type="EMBL" id="BONY01000001">
    <property type="protein sequence ID" value="GIH02163.1"/>
    <property type="molecule type" value="Genomic_DNA"/>
</dbReference>